<dbReference type="AlphaFoldDB" id="A0A395IXV6"/>
<keyword evidence="3" id="KW-0274">FAD</keyword>
<evidence type="ECO:0000256" key="4">
    <source>
        <dbReference type="ARBA" id="ARBA00023002"/>
    </source>
</evidence>
<accession>A0A395IXV6</accession>
<dbReference type="OrthoDB" id="655030at2759"/>
<dbReference type="EMBL" id="QKRW01000011">
    <property type="protein sequence ID" value="RAL65120.1"/>
    <property type="molecule type" value="Genomic_DNA"/>
</dbReference>
<keyword evidence="4" id="KW-0560">Oxidoreductase</keyword>
<proteinExistence type="predicted"/>
<protein>
    <submittedName>
        <fullName evidence="6">Uncharacterized protein</fullName>
    </submittedName>
</protein>
<organism evidence="6 7">
    <name type="scientific">Monilinia fructigena</name>
    <dbReference type="NCBI Taxonomy" id="38457"/>
    <lineage>
        <taxon>Eukaryota</taxon>
        <taxon>Fungi</taxon>
        <taxon>Dikarya</taxon>
        <taxon>Ascomycota</taxon>
        <taxon>Pezizomycotina</taxon>
        <taxon>Leotiomycetes</taxon>
        <taxon>Helotiales</taxon>
        <taxon>Sclerotiniaceae</taxon>
        <taxon>Monilinia</taxon>
    </lineage>
</organism>
<evidence type="ECO:0000256" key="3">
    <source>
        <dbReference type="ARBA" id="ARBA00022827"/>
    </source>
</evidence>
<comment type="caution">
    <text evidence="6">The sequence shown here is derived from an EMBL/GenBank/DDBJ whole genome shotgun (WGS) entry which is preliminary data.</text>
</comment>
<dbReference type="PANTHER" id="PTHR47178">
    <property type="entry name" value="MONOOXYGENASE, FAD-BINDING"/>
    <property type="match status" value="1"/>
</dbReference>
<dbReference type="Proteomes" id="UP000249056">
    <property type="component" value="Unassembled WGS sequence"/>
</dbReference>
<evidence type="ECO:0000256" key="2">
    <source>
        <dbReference type="ARBA" id="ARBA00022630"/>
    </source>
</evidence>
<dbReference type="GO" id="GO:0004497">
    <property type="term" value="F:monooxygenase activity"/>
    <property type="evidence" value="ECO:0007669"/>
    <property type="project" value="UniProtKB-KW"/>
</dbReference>
<evidence type="ECO:0000313" key="7">
    <source>
        <dbReference type="Proteomes" id="UP000249056"/>
    </source>
</evidence>
<evidence type="ECO:0000256" key="1">
    <source>
        <dbReference type="ARBA" id="ARBA00001974"/>
    </source>
</evidence>
<keyword evidence="2" id="KW-0285">Flavoprotein</keyword>
<evidence type="ECO:0000313" key="6">
    <source>
        <dbReference type="EMBL" id="RAL65120.1"/>
    </source>
</evidence>
<name>A0A395IXV6_9HELO</name>
<sequence length="189" mass="21368">MLSSFVLRNLKGKLQHDVWQEIAPSIGIQPGVGQEMNFVRSNGEPIFTWLPEEIQDQFSVSRWRLREGLLHWSESFARFGKMFDRYEKLSNGGQEANVPNVQNTTHGCYSDILQNSINEETFELAGSHSGVMAFCPGNQNILVHSWQNPLKPWATEYTEDEMEPSESFIIVTLIGDAVFNIMTTLGKGA</sequence>
<reference evidence="6 7" key="1">
    <citation type="submission" date="2018-06" db="EMBL/GenBank/DDBJ databases">
        <title>Genome Sequence of the Brown Rot Fungal Pathogen Monilinia fructigena.</title>
        <authorList>
            <person name="Landi L."/>
            <person name="De Miccolis Angelini R.M."/>
            <person name="Pollastro S."/>
            <person name="Abate D."/>
            <person name="Faretra F."/>
            <person name="Romanazzi G."/>
        </authorList>
    </citation>
    <scope>NUCLEOTIDE SEQUENCE [LARGE SCALE GENOMIC DNA]</scope>
    <source>
        <strain evidence="6 7">Mfrg269</strain>
    </source>
</reference>
<keyword evidence="7" id="KW-1185">Reference proteome</keyword>
<keyword evidence="5" id="KW-0503">Monooxygenase</keyword>
<comment type="cofactor">
    <cofactor evidence="1">
        <name>FAD</name>
        <dbReference type="ChEBI" id="CHEBI:57692"/>
    </cofactor>
</comment>
<dbReference type="PANTHER" id="PTHR47178:SF5">
    <property type="entry name" value="FAD-BINDING DOMAIN-CONTAINING PROTEIN"/>
    <property type="match status" value="1"/>
</dbReference>
<gene>
    <name evidence="6" type="ORF">DID88_001226</name>
</gene>
<evidence type="ECO:0000256" key="5">
    <source>
        <dbReference type="ARBA" id="ARBA00023033"/>
    </source>
</evidence>